<evidence type="ECO:0000256" key="1">
    <source>
        <dbReference type="SAM" id="SignalP"/>
    </source>
</evidence>
<organism evidence="2 3">
    <name type="scientific">Cadophora malorum</name>
    <dbReference type="NCBI Taxonomy" id="108018"/>
    <lineage>
        <taxon>Eukaryota</taxon>
        <taxon>Fungi</taxon>
        <taxon>Dikarya</taxon>
        <taxon>Ascomycota</taxon>
        <taxon>Pezizomycotina</taxon>
        <taxon>Leotiomycetes</taxon>
        <taxon>Helotiales</taxon>
        <taxon>Ploettnerulaceae</taxon>
        <taxon>Cadophora</taxon>
    </lineage>
</organism>
<dbReference type="Proteomes" id="UP000664132">
    <property type="component" value="Unassembled WGS sequence"/>
</dbReference>
<proteinExistence type="predicted"/>
<comment type="caution">
    <text evidence="2">The sequence shown here is derived from an EMBL/GenBank/DDBJ whole genome shotgun (WGS) entry which is preliminary data.</text>
</comment>
<feature type="signal peptide" evidence="1">
    <location>
        <begin position="1"/>
        <end position="18"/>
    </location>
</feature>
<dbReference type="EMBL" id="JAFJYH010000032">
    <property type="protein sequence ID" value="KAG4423581.1"/>
    <property type="molecule type" value="Genomic_DNA"/>
</dbReference>
<dbReference type="Pfam" id="PF13668">
    <property type="entry name" value="Ferritin_2"/>
    <property type="match status" value="1"/>
</dbReference>
<dbReference type="PANTHER" id="PTHR38705">
    <property type="entry name" value="PROTEIN RDS1"/>
    <property type="match status" value="1"/>
</dbReference>
<gene>
    <name evidence="2" type="ORF">IFR04_003263</name>
</gene>
<protein>
    <submittedName>
        <fullName evidence="2">Uncharacterized protein</fullName>
    </submittedName>
</protein>
<dbReference type="AlphaFoldDB" id="A0A8H7WES9"/>
<keyword evidence="1" id="KW-0732">Signal</keyword>
<accession>A0A8H7WES9</accession>
<evidence type="ECO:0000313" key="3">
    <source>
        <dbReference type="Proteomes" id="UP000664132"/>
    </source>
</evidence>
<dbReference type="InterPro" id="IPR039254">
    <property type="entry name" value="Rds1"/>
</dbReference>
<keyword evidence="3" id="KW-1185">Reference proteome</keyword>
<sequence>MGALLYAASVLVGSLVAAAPLCNNITDVAGGSLPYIDKPSSISTNAVKEFQLALFLENLEASFFQTGLTNITGWNMSGYPQDTIEVVSKVAAQEEVHVATIIDLLEHYNAEPIPPCNYSFPVNSTQGFFGLADIITSVGIGSTIGLAKRIAVTDPLLIQSVSSILTVESRHDAFFRHIEGKSPNPAPFDTGISDIWAYNLALSFIVPGSCPVEIALPTLPTLNVSESTYPRLANSTEPPLREFEWDPAQMTFVAEAGKQLLVGWVNQLNEPVYTSLNITVEGKGTTAVPPGMNGAAFAVVTTQQPDNTDDLALATLAGPVLLTLS</sequence>
<dbReference type="PANTHER" id="PTHR38705:SF1">
    <property type="entry name" value="PROTEIN RDS1"/>
    <property type="match status" value="1"/>
</dbReference>
<dbReference type="OrthoDB" id="1001765at2759"/>
<name>A0A8H7WES9_9HELO</name>
<feature type="chain" id="PRO_5034884768" evidence="1">
    <location>
        <begin position="19"/>
        <end position="325"/>
    </location>
</feature>
<reference evidence="2" key="1">
    <citation type="submission" date="2021-02" db="EMBL/GenBank/DDBJ databases">
        <title>Genome sequence Cadophora malorum strain M34.</title>
        <authorList>
            <person name="Stefanovic E."/>
            <person name="Vu D."/>
            <person name="Scully C."/>
            <person name="Dijksterhuis J."/>
            <person name="Roader J."/>
            <person name="Houbraken J."/>
        </authorList>
    </citation>
    <scope>NUCLEOTIDE SEQUENCE</scope>
    <source>
        <strain evidence="2">M34</strain>
    </source>
</reference>
<evidence type="ECO:0000313" key="2">
    <source>
        <dbReference type="EMBL" id="KAG4423581.1"/>
    </source>
</evidence>